<dbReference type="Pfam" id="PF00005">
    <property type="entry name" value="ABC_tran"/>
    <property type="match status" value="1"/>
</dbReference>
<evidence type="ECO:0000259" key="5">
    <source>
        <dbReference type="PROSITE" id="PS50893"/>
    </source>
</evidence>
<sequence length="336" mass="37316">MSKPLIEVENLKKYFPLGKNPFSKKSGRVVKAVDNVSFQINEGECFGLVGESGSGKSTTGRCVLNLLCPTSGKVYFDGKPIFDEEKGIALNRKEMMEYRKEMQIIFQDPNASLDPRMTVGQIVEEGIKKHKIATGKEASDLAAYYLELCGLDRSMANRYPSQFSGGQKQRIGIARALAVKPRFVVADEPLSALDVSIQSQVLNLMSELKEKLGLTYLYISHDLKTVEYFCDKVGVLYLGTLFETGTTEETMTEPLHPYTKALFSAIPPEDPTADDNPERIKLIGEIPSATNMPSGCKFHTRCPYATDKCKSTEPQLACTGGTHFVACHHWQEINHK</sequence>
<dbReference type="GeneID" id="93164470"/>
<evidence type="ECO:0000256" key="3">
    <source>
        <dbReference type="ARBA" id="ARBA00022741"/>
    </source>
</evidence>
<evidence type="ECO:0000256" key="1">
    <source>
        <dbReference type="ARBA" id="ARBA00005417"/>
    </source>
</evidence>
<dbReference type="InterPro" id="IPR003439">
    <property type="entry name" value="ABC_transporter-like_ATP-bd"/>
</dbReference>
<dbReference type="Pfam" id="PF08352">
    <property type="entry name" value="oligo_HPY"/>
    <property type="match status" value="1"/>
</dbReference>
<dbReference type="PANTHER" id="PTHR43776:SF8">
    <property type="entry name" value="ABC TRANSPORTER, ATP-BINDING PROTEIN"/>
    <property type="match status" value="1"/>
</dbReference>
<dbReference type="SUPFAM" id="SSF52540">
    <property type="entry name" value="P-loop containing nucleoside triphosphate hydrolases"/>
    <property type="match status" value="1"/>
</dbReference>
<dbReference type="PROSITE" id="PS50893">
    <property type="entry name" value="ABC_TRANSPORTER_2"/>
    <property type="match status" value="1"/>
</dbReference>
<keyword evidence="4" id="KW-0067">ATP-binding</keyword>
<evidence type="ECO:0000256" key="4">
    <source>
        <dbReference type="ARBA" id="ARBA00022840"/>
    </source>
</evidence>
<feature type="domain" description="ABC transporter" evidence="5">
    <location>
        <begin position="6"/>
        <end position="263"/>
    </location>
</feature>
<protein>
    <recommendedName>
        <fullName evidence="5">ABC transporter domain-containing protein</fullName>
    </recommendedName>
</protein>
<dbReference type="FunFam" id="3.40.50.300:FF:000016">
    <property type="entry name" value="Oligopeptide ABC transporter ATP-binding component"/>
    <property type="match status" value="1"/>
</dbReference>
<evidence type="ECO:0000256" key="2">
    <source>
        <dbReference type="ARBA" id="ARBA00022448"/>
    </source>
</evidence>
<comment type="caution">
    <text evidence="6">The sequence shown here is derived from an EMBL/GenBank/DDBJ whole genome shotgun (WGS) entry which is preliminary data.</text>
</comment>
<dbReference type="SMART" id="SM00382">
    <property type="entry name" value="AAA"/>
    <property type="match status" value="1"/>
</dbReference>
<dbReference type="PATRIC" id="fig|742734.4.peg.1994"/>
<dbReference type="InterPro" id="IPR013563">
    <property type="entry name" value="Oligopep_ABC_C"/>
</dbReference>
<dbReference type="NCBIfam" id="TIGR01727">
    <property type="entry name" value="oligo_HPY"/>
    <property type="match status" value="1"/>
</dbReference>
<comment type="similarity">
    <text evidence="1">Belongs to the ABC transporter superfamily.</text>
</comment>
<evidence type="ECO:0000313" key="6">
    <source>
        <dbReference type="EMBL" id="KMW21016.1"/>
    </source>
</evidence>
<dbReference type="Gene3D" id="3.40.50.300">
    <property type="entry name" value="P-loop containing nucleotide triphosphate hydrolases"/>
    <property type="match status" value="1"/>
</dbReference>
<dbReference type="GO" id="GO:0015833">
    <property type="term" value="P:peptide transport"/>
    <property type="evidence" value="ECO:0007669"/>
    <property type="project" value="InterPro"/>
</dbReference>
<accession>A0A0J9C9I7</accession>
<proteinExistence type="inferred from homology"/>
<dbReference type="InterPro" id="IPR050319">
    <property type="entry name" value="ABC_transp_ATP-bind"/>
</dbReference>
<dbReference type="InterPro" id="IPR027417">
    <property type="entry name" value="P-loop_NTPase"/>
</dbReference>
<reference evidence="6 7" key="1">
    <citation type="submission" date="2011-04" db="EMBL/GenBank/DDBJ databases">
        <title>The Genome Sequence of Clostridium citroniae WAL-19142.</title>
        <authorList>
            <consortium name="The Broad Institute Genome Sequencing Platform"/>
            <person name="Earl A."/>
            <person name="Ward D."/>
            <person name="Feldgarden M."/>
            <person name="Gevers D."/>
            <person name="Warren Y.A."/>
            <person name="Tyrrell K.L."/>
            <person name="Citron D.M."/>
            <person name="Goldstein E.J."/>
            <person name="Daigneault M."/>
            <person name="Allen-Vercoe E."/>
            <person name="Young S.K."/>
            <person name="Zeng Q."/>
            <person name="Gargeya S."/>
            <person name="Fitzgerald M."/>
            <person name="Haas B."/>
            <person name="Abouelleil A."/>
            <person name="Alvarado L."/>
            <person name="Arachchi H.M."/>
            <person name="Berlin A."/>
            <person name="Brown A."/>
            <person name="Chapman S.B."/>
            <person name="Chen Z."/>
            <person name="Dunbar C."/>
            <person name="Freedman E."/>
            <person name="Gearin G."/>
            <person name="Gellesch M."/>
            <person name="Goldberg J."/>
            <person name="Griggs A."/>
            <person name="Gujja S."/>
            <person name="Heilman E.R."/>
            <person name="Heiman D."/>
            <person name="Howarth C."/>
            <person name="Larson L."/>
            <person name="Lui A."/>
            <person name="MacDonald P.J."/>
            <person name="Mehta T."/>
            <person name="Montmayeur A."/>
            <person name="Murphy C."/>
            <person name="Neiman D."/>
            <person name="Pearson M."/>
            <person name="Priest M."/>
            <person name="Roberts A."/>
            <person name="Saif S."/>
            <person name="Shea T."/>
            <person name="Shenoy N."/>
            <person name="Sisk P."/>
            <person name="Stolte C."/>
            <person name="Sykes S."/>
            <person name="White J."/>
            <person name="Yandava C."/>
            <person name="Wortman J."/>
            <person name="Nusbaum C."/>
            <person name="Birren B."/>
        </authorList>
    </citation>
    <scope>NUCLEOTIDE SEQUENCE [LARGE SCALE GENOMIC DNA]</scope>
    <source>
        <strain evidence="6 7">WAL-19142</strain>
    </source>
</reference>
<dbReference type="OrthoDB" id="9802772at2"/>
<keyword evidence="3" id="KW-0547">Nucleotide-binding</keyword>
<dbReference type="GO" id="GO:0055085">
    <property type="term" value="P:transmembrane transport"/>
    <property type="evidence" value="ECO:0007669"/>
    <property type="project" value="UniProtKB-ARBA"/>
</dbReference>
<dbReference type="AlphaFoldDB" id="A0A0J9C9I7"/>
<gene>
    <name evidence="6" type="ORF">HMPREF9470_01860</name>
</gene>
<keyword evidence="2" id="KW-0813">Transport</keyword>
<dbReference type="GO" id="GO:0005524">
    <property type="term" value="F:ATP binding"/>
    <property type="evidence" value="ECO:0007669"/>
    <property type="project" value="UniProtKB-KW"/>
</dbReference>
<dbReference type="GO" id="GO:0016887">
    <property type="term" value="F:ATP hydrolysis activity"/>
    <property type="evidence" value="ECO:0007669"/>
    <property type="project" value="InterPro"/>
</dbReference>
<dbReference type="EMBL" id="ADLK01000017">
    <property type="protein sequence ID" value="KMW21016.1"/>
    <property type="molecule type" value="Genomic_DNA"/>
</dbReference>
<dbReference type="InterPro" id="IPR017871">
    <property type="entry name" value="ABC_transporter-like_CS"/>
</dbReference>
<dbReference type="Proteomes" id="UP000037392">
    <property type="component" value="Unassembled WGS sequence"/>
</dbReference>
<organism evidence="6 7">
    <name type="scientific">[Clostridium] citroniae WAL-19142</name>
    <dbReference type="NCBI Taxonomy" id="742734"/>
    <lineage>
        <taxon>Bacteria</taxon>
        <taxon>Bacillati</taxon>
        <taxon>Bacillota</taxon>
        <taxon>Clostridia</taxon>
        <taxon>Lachnospirales</taxon>
        <taxon>Lachnospiraceae</taxon>
        <taxon>Enterocloster</taxon>
    </lineage>
</organism>
<name>A0A0J9C9I7_9FIRM</name>
<dbReference type="CDD" id="cd03257">
    <property type="entry name" value="ABC_NikE_OppD_transporters"/>
    <property type="match status" value="1"/>
</dbReference>
<dbReference type="PROSITE" id="PS00211">
    <property type="entry name" value="ABC_TRANSPORTER_1"/>
    <property type="match status" value="1"/>
</dbReference>
<dbReference type="InterPro" id="IPR003593">
    <property type="entry name" value="AAA+_ATPase"/>
</dbReference>
<dbReference type="PANTHER" id="PTHR43776">
    <property type="entry name" value="TRANSPORT ATP-BINDING PROTEIN"/>
    <property type="match status" value="1"/>
</dbReference>
<evidence type="ECO:0000313" key="7">
    <source>
        <dbReference type="Proteomes" id="UP000037392"/>
    </source>
</evidence>
<dbReference type="RefSeq" id="WP_045092785.1">
    <property type="nucleotide sequence ID" value="NZ_KQ235877.1"/>
</dbReference>